<protein>
    <submittedName>
        <fullName evidence="4">Coenzyme PQQ synthesis protein D</fullName>
    </submittedName>
</protein>
<dbReference type="GO" id="GO:0018189">
    <property type="term" value="P:pyrroloquinoline quinone biosynthetic process"/>
    <property type="evidence" value="ECO:0007669"/>
    <property type="project" value="UniProtKB-KW"/>
</dbReference>
<dbReference type="Proteomes" id="UP000019438">
    <property type="component" value="Chromosome"/>
</dbReference>
<dbReference type="Pfam" id="PF05402">
    <property type="entry name" value="PqqD"/>
    <property type="match status" value="1"/>
</dbReference>
<dbReference type="KEGG" id="gbc:GbCGDNIH3_1927"/>
<reference evidence="5" key="1">
    <citation type="submission" date="2012-06" db="EMBL/GenBank/DDBJ databases">
        <title>Genome analysis of multiple Granulibacter bethesdensis isolates demonstrates substantial genome diversity.</title>
        <authorList>
            <person name="Greenberg D.E."/>
            <person name="Porcella S.F."/>
            <person name="Zarember K."/>
            <person name="Zelazny A.M."/>
            <person name="Bruno D."/>
            <person name="Martens C."/>
            <person name="Barbian K.D."/>
            <person name="Jaske E."/>
            <person name="Holland S.M."/>
        </authorList>
    </citation>
    <scope>NUCLEOTIDE SEQUENCE [LARGE SCALE GENOMIC DNA]</scope>
    <source>
        <strain evidence="5">CGDNIH3</strain>
    </source>
</reference>
<sequence>MPSYLRSRDKMSAPQDQALPRALNEEAVPRFGQGMKFRHDKVRDAWVILGPERLFQPDPVAAEILKLVDGQKTIGAIIDELVSRFAAPREVIAADVVTMFVDMSAKGAIRL</sequence>
<comment type="subunit">
    <text evidence="2">Monomer. Interacts with PqqE.</text>
</comment>
<dbReference type="InterPro" id="IPR041881">
    <property type="entry name" value="PqqD_sf"/>
</dbReference>
<dbReference type="EMBL" id="CP003181">
    <property type="protein sequence ID" value="AHJ63809.1"/>
    <property type="molecule type" value="Genomic_DNA"/>
</dbReference>
<dbReference type="NCBIfam" id="TIGR03859">
    <property type="entry name" value="PQQ_PqqD"/>
    <property type="match status" value="1"/>
</dbReference>
<gene>
    <name evidence="4" type="ORF">GbCGDNIH3_1927</name>
</gene>
<dbReference type="GO" id="GO:0048038">
    <property type="term" value="F:quinone binding"/>
    <property type="evidence" value="ECO:0007669"/>
    <property type="project" value="InterPro"/>
</dbReference>
<proteinExistence type="predicted"/>
<dbReference type="Gene3D" id="1.10.10.1150">
    <property type="entry name" value="Coenzyme PQQ synthesis protein D (PqqD)"/>
    <property type="match status" value="1"/>
</dbReference>
<keyword evidence="3" id="KW-0884">PQQ biosynthesis</keyword>
<comment type="pathway">
    <text evidence="1">Cofactor biosynthesis; pyrroloquinoline quinone biosynthesis.</text>
</comment>
<organism evidence="4 5">
    <name type="scientific">Granulibacter bethesdensis</name>
    <dbReference type="NCBI Taxonomy" id="364410"/>
    <lineage>
        <taxon>Bacteria</taxon>
        <taxon>Pseudomonadati</taxon>
        <taxon>Pseudomonadota</taxon>
        <taxon>Alphaproteobacteria</taxon>
        <taxon>Acetobacterales</taxon>
        <taxon>Acetobacteraceae</taxon>
        <taxon>Granulibacter</taxon>
    </lineage>
</organism>
<dbReference type="InterPro" id="IPR008792">
    <property type="entry name" value="PQQD"/>
</dbReference>
<evidence type="ECO:0000313" key="4">
    <source>
        <dbReference type="EMBL" id="AHJ63809.1"/>
    </source>
</evidence>
<evidence type="ECO:0000313" key="5">
    <source>
        <dbReference type="Proteomes" id="UP000019438"/>
    </source>
</evidence>
<evidence type="ECO:0000256" key="2">
    <source>
        <dbReference type="ARBA" id="ARBA00011741"/>
    </source>
</evidence>
<accession>A0AAN0RF57</accession>
<name>A0AAN0RF57_9PROT</name>
<dbReference type="InterPro" id="IPR022479">
    <property type="entry name" value="PqqD_bac"/>
</dbReference>
<dbReference type="AlphaFoldDB" id="A0AAN0RF57"/>
<evidence type="ECO:0000256" key="3">
    <source>
        <dbReference type="ARBA" id="ARBA00022905"/>
    </source>
</evidence>
<evidence type="ECO:0000256" key="1">
    <source>
        <dbReference type="ARBA" id="ARBA00004886"/>
    </source>
</evidence>